<dbReference type="Proteomes" id="UP000032360">
    <property type="component" value="Unassembled WGS sequence"/>
</dbReference>
<dbReference type="GO" id="GO:0003677">
    <property type="term" value="F:DNA binding"/>
    <property type="evidence" value="ECO:0007669"/>
    <property type="project" value="UniProtKB-KW"/>
</dbReference>
<dbReference type="OrthoDB" id="5182935at2"/>
<dbReference type="RefSeq" id="WP_052603850.1">
    <property type="nucleotide sequence ID" value="NZ_JXYS01000001.1"/>
</dbReference>
<accession>A0A0D8HLU5</accession>
<dbReference type="PANTHER" id="PTHR43537">
    <property type="entry name" value="TRANSCRIPTIONAL REGULATOR, GNTR FAMILY"/>
    <property type="match status" value="1"/>
</dbReference>
<dbReference type="Gene3D" id="1.20.120.530">
    <property type="entry name" value="GntR ligand-binding domain-like"/>
    <property type="match status" value="1"/>
</dbReference>
<dbReference type="Pfam" id="PF00392">
    <property type="entry name" value="GntR"/>
    <property type="match status" value="1"/>
</dbReference>
<dbReference type="InterPro" id="IPR036388">
    <property type="entry name" value="WH-like_DNA-bd_sf"/>
</dbReference>
<dbReference type="EMBL" id="JXYS01000001">
    <property type="protein sequence ID" value="KJF18965.1"/>
    <property type="molecule type" value="Genomic_DNA"/>
</dbReference>
<protein>
    <submittedName>
        <fullName evidence="5">Transcriptional regulator NanR</fullName>
    </submittedName>
</protein>
<evidence type="ECO:0000259" key="4">
    <source>
        <dbReference type="PROSITE" id="PS50949"/>
    </source>
</evidence>
<evidence type="ECO:0000313" key="5">
    <source>
        <dbReference type="EMBL" id="KJF18965.1"/>
    </source>
</evidence>
<evidence type="ECO:0000313" key="6">
    <source>
        <dbReference type="Proteomes" id="UP000032360"/>
    </source>
</evidence>
<dbReference type="SUPFAM" id="SSF48008">
    <property type="entry name" value="GntR ligand-binding domain-like"/>
    <property type="match status" value="1"/>
</dbReference>
<dbReference type="AlphaFoldDB" id="A0A0D8HLU5"/>
<keyword evidence="3" id="KW-0804">Transcription</keyword>
<dbReference type="InterPro" id="IPR036390">
    <property type="entry name" value="WH_DNA-bd_sf"/>
</dbReference>
<dbReference type="SUPFAM" id="SSF46785">
    <property type="entry name" value="Winged helix' DNA-binding domain"/>
    <property type="match status" value="1"/>
</dbReference>
<gene>
    <name evidence="5" type="ORF">AXFE_00020</name>
</gene>
<sequence>MNDDARKSVISKTVSISEALTEELRSKVLDGDIPAGSLVTETEVASTYGVSRPTAKSAIQSLTHDGLLRRRPNKPAYVPHLSKSDIEDLYFVRIQIETSVVRHLAKNNLAPSAALKAADELAELPEDAPSSVFAYTDLAFHASLVDATNSERLIELYRTLLDEIRLSMAQARYALGQQRISSEHHGIYFAIEERNELLAVDRLTDHLNGACYALCANQAKK</sequence>
<dbReference type="InterPro" id="IPR000524">
    <property type="entry name" value="Tscrpt_reg_HTH_GntR"/>
</dbReference>
<dbReference type="PRINTS" id="PR00035">
    <property type="entry name" value="HTHGNTR"/>
</dbReference>
<dbReference type="Gene3D" id="1.10.10.10">
    <property type="entry name" value="Winged helix-like DNA-binding domain superfamily/Winged helix DNA-binding domain"/>
    <property type="match status" value="1"/>
</dbReference>
<feature type="domain" description="HTH gntR-type" evidence="4">
    <location>
        <begin position="14"/>
        <end position="81"/>
    </location>
</feature>
<proteinExistence type="predicted"/>
<dbReference type="PROSITE" id="PS50949">
    <property type="entry name" value="HTH_GNTR"/>
    <property type="match status" value="1"/>
</dbReference>
<keyword evidence="6" id="KW-1185">Reference proteome</keyword>
<evidence type="ECO:0000256" key="2">
    <source>
        <dbReference type="ARBA" id="ARBA00023125"/>
    </source>
</evidence>
<dbReference type="GO" id="GO:0003700">
    <property type="term" value="F:DNA-binding transcription factor activity"/>
    <property type="evidence" value="ECO:0007669"/>
    <property type="project" value="InterPro"/>
</dbReference>
<dbReference type="CDD" id="cd07377">
    <property type="entry name" value="WHTH_GntR"/>
    <property type="match status" value="1"/>
</dbReference>
<dbReference type="Pfam" id="PF07729">
    <property type="entry name" value="FCD"/>
    <property type="match status" value="1"/>
</dbReference>
<comment type="caution">
    <text evidence="5">The sequence shown here is derived from an EMBL/GenBank/DDBJ whole genome shotgun (WGS) entry which is preliminary data.</text>
</comment>
<evidence type="ECO:0000256" key="3">
    <source>
        <dbReference type="ARBA" id="ARBA00023163"/>
    </source>
</evidence>
<reference evidence="5 6" key="1">
    <citation type="submission" date="2015-01" db="EMBL/GenBank/DDBJ databases">
        <title>Draft genome of the acidophilic iron oxidizer Acidithrix ferrooxidans strain Py-F3.</title>
        <authorList>
            <person name="Poehlein A."/>
            <person name="Eisen S."/>
            <person name="Schloemann M."/>
            <person name="Johnson B.D."/>
            <person name="Daniel R."/>
            <person name="Muehling M."/>
        </authorList>
    </citation>
    <scope>NUCLEOTIDE SEQUENCE [LARGE SCALE GENOMIC DNA]</scope>
    <source>
        <strain evidence="5 6">Py-F3</strain>
    </source>
</reference>
<evidence type="ECO:0000256" key="1">
    <source>
        <dbReference type="ARBA" id="ARBA00023015"/>
    </source>
</evidence>
<dbReference type="SMART" id="SM00895">
    <property type="entry name" value="FCD"/>
    <property type="match status" value="1"/>
</dbReference>
<dbReference type="SMART" id="SM00345">
    <property type="entry name" value="HTH_GNTR"/>
    <property type="match status" value="1"/>
</dbReference>
<dbReference type="InterPro" id="IPR011711">
    <property type="entry name" value="GntR_C"/>
</dbReference>
<dbReference type="PANTHER" id="PTHR43537:SF45">
    <property type="entry name" value="GNTR FAMILY REGULATORY PROTEIN"/>
    <property type="match status" value="1"/>
</dbReference>
<keyword evidence="1" id="KW-0805">Transcription regulation</keyword>
<keyword evidence="2" id="KW-0238">DNA-binding</keyword>
<organism evidence="5 6">
    <name type="scientific">Acidithrix ferrooxidans</name>
    <dbReference type="NCBI Taxonomy" id="1280514"/>
    <lineage>
        <taxon>Bacteria</taxon>
        <taxon>Bacillati</taxon>
        <taxon>Actinomycetota</taxon>
        <taxon>Acidimicrobiia</taxon>
        <taxon>Acidimicrobiales</taxon>
        <taxon>Acidimicrobiaceae</taxon>
        <taxon>Acidithrix</taxon>
    </lineage>
</organism>
<dbReference type="InterPro" id="IPR008920">
    <property type="entry name" value="TF_FadR/GntR_C"/>
</dbReference>
<dbReference type="STRING" id="1280514.AXFE_00020"/>
<name>A0A0D8HLU5_9ACTN</name>